<organism evidence="2 3">
    <name type="scientific">Puccinia graminis f. sp. tritici</name>
    <dbReference type="NCBI Taxonomy" id="56615"/>
    <lineage>
        <taxon>Eukaryota</taxon>
        <taxon>Fungi</taxon>
        <taxon>Dikarya</taxon>
        <taxon>Basidiomycota</taxon>
        <taxon>Pucciniomycotina</taxon>
        <taxon>Pucciniomycetes</taxon>
        <taxon>Pucciniales</taxon>
        <taxon>Pucciniaceae</taxon>
        <taxon>Puccinia</taxon>
    </lineage>
</organism>
<comment type="caution">
    <text evidence="2">The sequence shown here is derived from an EMBL/GenBank/DDBJ whole genome shotgun (WGS) entry which is preliminary data.</text>
</comment>
<protein>
    <submittedName>
        <fullName evidence="2">Uncharacterized protein</fullName>
    </submittedName>
</protein>
<sequence>MQRRVVFVCVLGLQVLIHPNEFQENKDLNECGSVLLRTSTYRSDCVFPSQKVFSKKKKELQPVGFQVIAESIRVEYLNLILMERSLDPNSSMLLLASPTI</sequence>
<reference evidence="2 3" key="1">
    <citation type="submission" date="2019-05" db="EMBL/GenBank/DDBJ databases">
        <title>Emergence of the Ug99 lineage of the wheat stem rust pathogen through somatic hybridization.</title>
        <authorList>
            <person name="Li F."/>
            <person name="Upadhyaya N.M."/>
            <person name="Sperschneider J."/>
            <person name="Matny O."/>
            <person name="Nguyen-Phuc H."/>
            <person name="Mago R."/>
            <person name="Raley C."/>
            <person name="Miller M.E."/>
            <person name="Silverstein K.A.T."/>
            <person name="Henningsen E."/>
            <person name="Hirsch C.D."/>
            <person name="Visser B."/>
            <person name="Pretorius Z.A."/>
            <person name="Steffenson B.J."/>
            <person name="Schwessinger B."/>
            <person name="Dodds P.N."/>
            <person name="Figueroa M."/>
        </authorList>
    </citation>
    <scope>NUCLEOTIDE SEQUENCE [LARGE SCALE GENOMIC DNA]</scope>
    <source>
        <strain evidence="2">21-0</strain>
    </source>
</reference>
<name>A0A5B0MUI8_PUCGR</name>
<feature type="signal peptide" evidence="1">
    <location>
        <begin position="1"/>
        <end position="22"/>
    </location>
</feature>
<feature type="chain" id="PRO_5022838717" evidence="1">
    <location>
        <begin position="23"/>
        <end position="100"/>
    </location>
</feature>
<keyword evidence="1" id="KW-0732">Signal</keyword>
<dbReference type="AlphaFoldDB" id="A0A5B0MUI8"/>
<evidence type="ECO:0000256" key="1">
    <source>
        <dbReference type="SAM" id="SignalP"/>
    </source>
</evidence>
<keyword evidence="3" id="KW-1185">Reference proteome</keyword>
<evidence type="ECO:0000313" key="2">
    <source>
        <dbReference type="EMBL" id="KAA1079794.1"/>
    </source>
</evidence>
<evidence type="ECO:0000313" key="3">
    <source>
        <dbReference type="Proteomes" id="UP000324748"/>
    </source>
</evidence>
<accession>A0A5B0MUI8</accession>
<proteinExistence type="predicted"/>
<dbReference type="Proteomes" id="UP000324748">
    <property type="component" value="Unassembled WGS sequence"/>
</dbReference>
<gene>
    <name evidence="2" type="ORF">PGT21_024491</name>
</gene>
<dbReference type="EMBL" id="VSWC01000132">
    <property type="protein sequence ID" value="KAA1079794.1"/>
    <property type="molecule type" value="Genomic_DNA"/>
</dbReference>